<evidence type="ECO:0000259" key="2">
    <source>
        <dbReference type="Pfam" id="PF00534"/>
    </source>
</evidence>
<gene>
    <name evidence="3" type="ORF">CYJ79_04235</name>
</gene>
<proteinExistence type="predicted"/>
<dbReference type="InterPro" id="IPR001296">
    <property type="entry name" value="Glyco_trans_1"/>
</dbReference>
<dbReference type="EMBL" id="PKIW01000015">
    <property type="protein sequence ID" value="PLT11549.1"/>
    <property type="molecule type" value="Genomic_DNA"/>
</dbReference>
<evidence type="ECO:0000313" key="4">
    <source>
        <dbReference type="Proteomes" id="UP000235119"/>
    </source>
</evidence>
<reference evidence="3 4" key="1">
    <citation type="submission" date="2017-12" db="EMBL/GenBank/DDBJ databases">
        <title>Phylogenetic diversity of female urinary microbiome.</title>
        <authorList>
            <person name="Thomas-White K."/>
            <person name="Wolfe A.J."/>
        </authorList>
    </citation>
    <scope>NUCLEOTIDE SEQUENCE [LARGE SCALE GENOMIC DNA]</scope>
    <source>
        <strain evidence="3 4">UMB0085</strain>
    </source>
</reference>
<evidence type="ECO:0000256" key="1">
    <source>
        <dbReference type="ARBA" id="ARBA00022679"/>
    </source>
</evidence>
<dbReference type="Proteomes" id="UP000235119">
    <property type="component" value="Unassembled WGS sequence"/>
</dbReference>
<keyword evidence="1 3" id="KW-0808">Transferase</keyword>
<dbReference type="GO" id="GO:0009103">
    <property type="term" value="P:lipopolysaccharide biosynthetic process"/>
    <property type="evidence" value="ECO:0007669"/>
    <property type="project" value="TreeGrafter"/>
</dbReference>
<dbReference type="PANTHER" id="PTHR46401:SF2">
    <property type="entry name" value="GLYCOSYLTRANSFERASE WBBK-RELATED"/>
    <property type="match status" value="1"/>
</dbReference>
<dbReference type="PANTHER" id="PTHR46401">
    <property type="entry name" value="GLYCOSYLTRANSFERASE WBBK-RELATED"/>
    <property type="match status" value="1"/>
</dbReference>
<dbReference type="SUPFAM" id="SSF53756">
    <property type="entry name" value="UDP-Glycosyltransferase/glycogen phosphorylase"/>
    <property type="match status" value="1"/>
</dbReference>
<name>A0A2N5KZ81_9LACO</name>
<dbReference type="Gene3D" id="3.40.50.2000">
    <property type="entry name" value="Glycogen Phosphorylase B"/>
    <property type="match status" value="2"/>
</dbReference>
<dbReference type="Pfam" id="PF00534">
    <property type="entry name" value="Glycos_transf_1"/>
    <property type="match status" value="1"/>
</dbReference>
<dbReference type="AlphaFoldDB" id="A0A2N5KZ81"/>
<comment type="caution">
    <text evidence="3">The sequence shown here is derived from an EMBL/GenBank/DDBJ whole genome shotgun (WGS) entry which is preliminary data.</text>
</comment>
<dbReference type="RefSeq" id="WP_068812945.1">
    <property type="nucleotide sequence ID" value="NZ_MAKH01000007.1"/>
</dbReference>
<feature type="domain" description="Glycosyl transferase family 1" evidence="2">
    <location>
        <begin position="184"/>
        <end position="339"/>
    </location>
</feature>
<evidence type="ECO:0000313" key="3">
    <source>
        <dbReference type="EMBL" id="PLT11549.1"/>
    </source>
</evidence>
<sequence>MKTVVISGINIVDGGAKSVYDDLLDTIVKNRLYENEKFIILVSKKELFKKYIPFFEIIEFPKSKISWLNRIYYEYFYFKKLSKRIKPDIWLSMHDITPNVIAKKQYVYCHNPSPFYNMKFKDAKYGWKYYLFSKFYKYLYKINIYKNTAVIVQQEWIAREFKRMYHIPNIIVARPSIIVDNINVSKKKNDTMKFIYPSFPRPFKNFESLCKAVAYLNRYNSDYIVYLTLDGKENNYAKMLKERYVHITNIKFIGLLSRKKLYDYYSDCDCLVFLSKLETWGMPISEFKQTGKSIIVSDLPYAHESVDKYENACFVSSNDYKAIAEAMLAVIKRKKFYNKSCNSTSDDYWVAKNWNELIEKIF</sequence>
<accession>A0A2N5KZ81</accession>
<dbReference type="GO" id="GO:0016757">
    <property type="term" value="F:glycosyltransferase activity"/>
    <property type="evidence" value="ECO:0007669"/>
    <property type="project" value="InterPro"/>
</dbReference>
<protein>
    <submittedName>
        <fullName evidence="3">Glycosyltransferase family 1 protein</fullName>
    </submittedName>
</protein>
<organism evidence="3 4">
    <name type="scientific">Lactobacillus crispatus</name>
    <dbReference type="NCBI Taxonomy" id="47770"/>
    <lineage>
        <taxon>Bacteria</taxon>
        <taxon>Bacillati</taxon>
        <taxon>Bacillota</taxon>
        <taxon>Bacilli</taxon>
        <taxon>Lactobacillales</taxon>
        <taxon>Lactobacillaceae</taxon>
        <taxon>Lactobacillus</taxon>
    </lineage>
</organism>